<feature type="compositionally biased region" description="Polar residues" evidence="1">
    <location>
        <begin position="14"/>
        <end position="24"/>
    </location>
</feature>
<evidence type="ECO:0000256" key="1">
    <source>
        <dbReference type="SAM" id="MobiDB-lite"/>
    </source>
</evidence>
<protein>
    <submittedName>
        <fullName evidence="2">Uncharacterized protein</fullName>
    </submittedName>
</protein>
<proteinExistence type="predicted"/>
<evidence type="ECO:0000313" key="2">
    <source>
        <dbReference type="EMBL" id="KAJ1144213.1"/>
    </source>
</evidence>
<keyword evidence="3" id="KW-1185">Reference proteome</keyword>
<evidence type="ECO:0000313" key="3">
    <source>
        <dbReference type="Proteomes" id="UP001066276"/>
    </source>
</evidence>
<organism evidence="2 3">
    <name type="scientific">Pleurodeles waltl</name>
    <name type="common">Iberian ribbed newt</name>
    <dbReference type="NCBI Taxonomy" id="8319"/>
    <lineage>
        <taxon>Eukaryota</taxon>
        <taxon>Metazoa</taxon>
        <taxon>Chordata</taxon>
        <taxon>Craniata</taxon>
        <taxon>Vertebrata</taxon>
        <taxon>Euteleostomi</taxon>
        <taxon>Amphibia</taxon>
        <taxon>Batrachia</taxon>
        <taxon>Caudata</taxon>
        <taxon>Salamandroidea</taxon>
        <taxon>Salamandridae</taxon>
        <taxon>Pleurodelinae</taxon>
        <taxon>Pleurodeles</taxon>
    </lineage>
</organism>
<dbReference type="AlphaFoldDB" id="A0AAV7R0F5"/>
<name>A0AAV7R0F5_PLEWA</name>
<reference evidence="2" key="1">
    <citation type="journal article" date="2022" name="bioRxiv">
        <title>Sequencing and chromosome-scale assembly of the giantPleurodeles waltlgenome.</title>
        <authorList>
            <person name="Brown T."/>
            <person name="Elewa A."/>
            <person name="Iarovenko S."/>
            <person name="Subramanian E."/>
            <person name="Araus A.J."/>
            <person name="Petzold A."/>
            <person name="Susuki M."/>
            <person name="Suzuki K.-i.T."/>
            <person name="Hayashi T."/>
            <person name="Toyoda A."/>
            <person name="Oliveira C."/>
            <person name="Osipova E."/>
            <person name="Leigh N.D."/>
            <person name="Simon A."/>
            <person name="Yun M.H."/>
        </authorList>
    </citation>
    <scope>NUCLEOTIDE SEQUENCE</scope>
    <source>
        <strain evidence="2">20211129_DDA</strain>
        <tissue evidence="2">Liver</tissue>
    </source>
</reference>
<comment type="caution">
    <text evidence="2">The sequence shown here is derived from an EMBL/GenBank/DDBJ whole genome shotgun (WGS) entry which is preliminary data.</text>
</comment>
<dbReference type="EMBL" id="JANPWB010000010">
    <property type="protein sequence ID" value="KAJ1144213.1"/>
    <property type="molecule type" value="Genomic_DNA"/>
</dbReference>
<accession>A0AAV7R0F5</accession>
<sequence>MPSIQEPVMRDGLTATQTKTSSTDCRAAERAPRRQKRAEASHALGERGLTSSARLENCFRCRPEEEGKWRQEEEKEGAGQEERERERAGEKTGDLSRKKRANGDRKKKRRKTWDPRKGRECTGEKTGDPREVREGQERYVEPEREEGTRWKEEVGPE</sequence>
<feature type="compositionally biased region" description="Basic and acidic residues" evidence="1">
    <location>
        <begin position="112"/>
        <end position="157"/>
    </location>
</feature>
<feature type="compositionally biased region" description="Basic and acidic residues" evidence="1">
    <location>
        <begin position="26"/>
        <end position="40"/>
    </location>
</feature>
<dbReference type="Proteomes" id="UP001066276">
    <property type="component" value="Chromosome 6"/>
</dbReference>
<gene>
    <name evidence="2" type="ORF">NDU88_010515</name>
</gene>
<feature type="region of interest" description="Disordered" evidence="1">
    <location>
        <begin position="1"/>
        <end position="157"/>
    </location>
</feature>
<feature type="compositionally biased region" description="Basic and acidic residues" evidence="1">
    <location>
        <begin position="57"/>
        <end position="104"/>
    </location>
</feature>